<reference evidence="1 2" key="1">
    <citation type="submission" date="2015-09" db="EMBL/GenBank/DDBJ databases">
        <authorList>
            <consortium name="Pathogen Informatics"/>
        </authorList>
    </citation>
    <scope>NUCLEOTIDE SEQUENCE [LARGE SCALE GENOMIC DNA]</scope>
    <source>
        <strain evidence="1 2">2789STDY5834835</strain>
    </source>
</reference>
<dbReference type="EMBL" id="CYZL01000026">
    <property type="protein sequence ID" value="CUO82275.1"/>
    <property type="molecule type" value="Genomic_DNA"/>
</dbReference>
<name>A0A174IB21_9FIRM</name>
<sequence length="175" mass="20702">MGVQLIFVVEAKKSSKSDWIYIKGTIDYFYEYNRTGLKLSPVYMDGKGNYKQKEKEVKSLISQYSKASKGNKSKVIYCFDCDEYDNKIEDLTFLKTVKKYCDDRGYDFIWFCKDVEQVYIGKRVDNSQKKNESTKFKKNNLITKVDVHRLSGRDYRIKTSNIMTVLDSYQELKRK</sequence>
<evidence type="ECO:0008006" key="3">
    <source>
        <dbReference type="Google" id="ProtNLM"/>
    </source>
</evidence>
<proteinExistence type="predicted"/>
<accession>A0A174IB21</accession>
<protein>
    <recommendedName>
        <fullName evidence="3">DUF4276 family protein</fullName>
    </recommendedName>
</protein>
<gene>
    <name evidence="1" type="ORF">ERS852450_02492</name>
</gene>
<dbReference type="Proteomes" id="UP000095679">
    <property type="component" value="Unassembled WGS sequence"/>
</dbReference>
<dbReference type="AlphaFoldDB" id="A0A174IB21"/>
<organism evidence="1 2">
    <name type="scientific">Anaerobutyricum hallii</name>
    <dbReference type="NCBI Taxonomy" id="39488"/>
    <lineage>
        <taxon>Bacteria</taxon>
        <taxon>Bacillati</taxon>
        <taxon>Bacillota</taxon>
        <taxon>Clostridia</taxon>
        <taxon>Lachnospirales</taxon>
        <taxon>Lachnospiraceae</taxon>
        <taxon>Anaerobutyricum</taxon>
    </lineage>
</organism>
<evidence type="ECO:0000313" key="1">
    <source>
        <dbReference type="EMBL" id="CUO82275.1"/>
    </source>
</evidence>
<evidence type="ECO:0000313" key="2">
    <source>
        <dbReference type="Proteomes" id="UP000095679"/>
    </source>
</evidence>
<dbReference type="RefSeq" id="WP_055299439.1">
    <property type="nucleotide sequence ID" value="NZ_BLYK01000026.1"/>
</dbReference>